<evidence type="ECO:0000256" key="1">
    <source>
        <dbReference type="SAM" id="MobiDB-lite"/>
    </source>
</evidence>
<keyword evidence="2" id="KW-0812">Transmembrane</keyword>
<feature type="compositionally biased region" description="Polar residues" evidence="1">
    <location>
        <begin position="91"/>
        <end position="102"/>
    </location>
</feature>
<gene>
    <name evidence="3" type="ORF">ACEZDJ_33005</name>
</gene>
<evidence type="ECO:0008006" key="5">
    <source>
        <dbReference type="Google" id="ProtNLM"/>
    </source>
</evidence>
<feature type="transmembrane region" description="Helical" evidence="2">
    <location>
        <begin position="21"/>
        <end position="45"/>
    </location>
</feature>
<accession>A0ABV6UXI6</accession>
<keyword evidence="4" id="KW-1185">Reference proteome</keyword>
<feature type="transmembrane region" description="Helical" evidence="2">
    <location>
        <begin position="51"/>
        <end position="70"/>
    </location>
</feature>
<protein>
    <recommendedName>
        <fullName evidence="5">DUF4239 domain-containing protein</fullName>
    </recommendedName>
</protein>
<organism evidence="3 4">
    <name type="scientific">Streptacidiphilus cavernicola</name>
    <dbReference type="NCBI Taxonomy" id="3342716"/>
    <lineage>
        <taxon>Bacteria</taxon>
        <taxon>Bacillati</taxon>
        <taxon>Actinomycetota</taxon>
        <taxon>Actinomycetes</taxon>
        <taxon>Kitasatosporales</taxon>
        <taxon>Streptomycetaceae</taxon>
        <taxon>Streptacidiphilus</taxon>
    </lineage>
</organism>
<sequence length="213" mass="23303">MLTLLANRHYQDMAKWGMRGPVAVWLVGAFGLIGGAVVVCIYYRVDVGVGIGTVGAIAAAIYGGTAVWVVPDSKELEPPLGGSSKKESSALPDSSFTVTSVDKSSLPSGIYRMQEGARRDSWLNAVEDTLEQTIDDLTMIRRIVNRVGYSPGKISLPTQASSAGTYWHLVLEYVLKYGDLRKMDELLEEALQQGPSQDLRNAVQNWRNHHPQP</sequence>
<dbReference type="Proteomes" id="UP001592528">
    <property type="component" value="Unassembled WGS sequence"/>
</dbReference>
<keyword evidence="2" id="KW-1133">Transmembrane helix</keyword>
<comment type="caution">
    <text evidence="3">The sequence shown here is derived from an EMBL/GenBank/DDBJ whole genome shotgun (WGS) entry which is preliminary data.</text>
</comment>
<evidence type="ECO:0000313" key="3">
    <source>
        <dbReference type="EMBL" id="MFC1406123.1"/>
    </source>
</evidence>
<proteinExistence type="predicted"/>
<dbReference type="RefSeq" id="WP_198037630.1">
    <property type="nucleotide sequence ID" value="NZ_JBHEZZ010000026.1"/>
</dbReference>
<dbReference type="EMBL" id="JBHEZZ010000026">
    <property type="protein sequence ID" value="MFC1406123.1"/>
    <property type="molecule type" value="Genomic_DNA"/>
</dbReference>
<evidence type="ECO:0000313" key="4">
    <source>
        <dbReference type="Proteomes" id="UP001592528"/>
    </source>
</evidence>
<feature type="region of interest" description="Disordered" evidence="1">
    <location>
        <begin position="78"/>
        <end position="102"/>
    </location>
</feature>
<keyword evidence="2" id="KW-0472">Membrane</keyword>
<evidence type="ECO:0000256" key="2">
    <source>
        <dbReference type="SAM" id="Phobius"/>
    </source>
</evidence>
<name>A0ABV6UXI6_9ACTN</name>
<reference evidence="3 4" key="1">
    <citation type="submission" date="2024-09" db="EMBL/GenBank/DDBJ databases">
        <authorList>
            <person name="Lee S.D."/>
        </authorList>
    </citation>
    <scope>NUCLEOTIDE SEQUENCE [LARGE SCALE GENOMIC DNA]</scope>
    <source>
        <strain evidence="3 4">N1-5</strain>
    </source>
</reference>